<dbReference type="EMBL" id="LAZR01057554">
    <property type="protein sequence ID" value="KKK71827.1"/>
    <property type="molecule type" value="Genomic_DNA"/>
</dbReference>
<comment type="caution">
    <text evidence="1">The sequence shown here is derived from an EMBL/GenBank/DDBJ whole genome shotgun (WGS) entry which is preliminary data.</text>
</comment>
<accession>A0A0F8XRW8</accession>
<gene>
    <name evidence="1" type="ORF">LCGC14_2910010</name>
</gene>
<name>A0A0F8XRW8_9ZZZZ</name>
<sequence>MICPNCAENQVEYSNKIAAFAEEIAFIQESHQLTTARKSNLMRDWLTDQGIKHSLRCQLRRAGLVPLV</sequence>
<organism evidence="1">
    <name type="scientific">marine sediment metagenome</name>
    <dbReference type="NCBI Taxonomy" id="412755"/>
    <lineage>
        <taxon>unclassified sequences</taxon>
        <taxon>metagenomes</taxon>
        <taxon>ecological metagenomes</taxon>
    </lineage>
</organism>
<protein>
    <submittedName>
        <fullName evidence="1">Uncharacterized protein</fullName>
    </submittedName>
</protein>
<reference evidence="1" key="1">
    <citation type="journal article" date="2015" name="Nature">
        <title>Complex archaea that bridge the gap between prokaryotes and eukaryotes.</title>
        <authorList>
            <person name="Spang A."/>
            <person name="Saw J.H."/>
            <person name="Jorgensen S.L."/>
            <person name="Zaremba-Niedzwiedzka K."/>
            <person name="Martijn J."/>
            <person name="Lind A.E."/>
            <person name="van Eijk R."/>
            <person name="Schleper C."/>
            <person name="Guy L."/>
            <person name="Ettema T.J."/>
        </authorList>
    </citation>
    <scope>NUCLEOTIDE SEQUENCE</scope>
</reference>
<proteinExistence type="predicted"/>
<dbReference type="AlphaFoldDB" id="A0A0F8XRW8"/>
<evidence type="ECO:0000313" key="1">
    <source>
        <dbReference type="EMBL" id="KKK71827.1"/>
    </source>
</evidence>